<dbReference type="Pfam" id="PF13671">
    <property type="entry name" value="AAA_33"/>
    <property type="match status" value="1"/>
</dbReference>
<evidence type="ECO:0000313" key="2">
    <source>
        <dbReference type="Proteomes" id="UP000613208"/>
    </source>
</evidence>
<keyword evidence="1" id="KW-0418">Kinase</keyword>
<proteinExistence type="predicted"/>
<reference evidence="1" key="1">
    <citation type="submission" date="2020-06" db="EMBL/GenBank/DDBJ databases">
        <title>Characterization of fructooligosaccharide metabolism and fructooligosaccharide-degrading enzymes in human commensal butyrate producers.</title>
        <authorList>
            <person name="Tanno H."/>
            <person name="Fujii T."/>
            <person name="Hirano K."/>
            <person name="Maeno S."/>
            <person name="Tonozuka T."/>
            <person name="Sakamoto M."/>
            <person name="Ohkuma M."/>
            <person name="Tochio T."/>
            <person name="Endo A."/>
        </authorList>
    </citation>
    <scope>NUCLEOTIDE SEQUENCE</scope>
    <source>
        <strain evidence="1">JCM 17466</strain>
    </source>
</reference>
<dbReference type="GO" id="GO:0016301">
    <property type="term" value="F:kinase activity"/>
    <property type="evidence" value="ECO:0007669"/>
    <property type="project" value="UniProtKB-KW"/>
</dbReference>
<dbReference type="AlphaFoldDB" id="A0A916VD50"/>
<dbReference type="SUPFAM" id="SSF52540">
    <property type="entry name" value="P-loop containing nucleoside triphosphate hydrolases"/>
    <property type="match status" value="1"/>
</dbReference>
<sequence>MKKTIVLLAGYPATGKSYLCHKILEKLPDFVVVSQDEMKEKLFDQYGFDNMEEKVQIENKSWTMYYETMEKCLKAGESIISDYPFSDKQKGRIAALAETYDYQVVTFRLIGDLDVLYERSRKRDLDPGRHLSHLVSRYHKGDVLEDRTKADCLVTYDIFMDRCKNRGYGTFELGHLIEIDVTDYEAIDYPKIIQELCGLVEE</sequence>
<organism evidence="1 2">
    <name type="scientific">Anaerostipes butyraticus</name>
    <dbReference type="NCBI Taxonomy" id="645466"/>
    <lineage>
        <taxon>Bacteria</taxon>
        <taxon>Bacillati</taxon>
        <taxon>Bacillota</taxon>
        <taxon>Clostridia</taxon>
        <taxon>Lachnospirales</taxon>
        <taxon>Lachnospiraceae</taxon>
        <taxon>Anaerostipes</taxon>
    </lineage>
</organism>
<gene>
    <name evidence="1" type="ORF">ANBU17_17670</name>
</gene>
<dbReference type="Proteomes" id="UP000613208">
    <property type="component" value="Unassembled WGS sequence"/>
</dbReference>
<accession>A0A916VD50</accession>
<dbReference type="Gene3D" id="3.40.50.300">
    <property type="entry name" value="P-loop containing nucleotide triphosphate hydrolases"/>
    <property type="match status" value="1"/>
</dbReference>
<protein>
    <submittedName>
        <fullName evidence="1">Kinase</fullName>
    </submittedName>
</protein>
<dbReference type="InterPro" id="IPR027417">
    <property type="entry name" value="P-loop_NTPase"/>
</dbReference>
<comment type="caution">
    <text evidence="1">The sequence shown here is derived from an EMBL/GenBank/DDBJ whole genome shotgun (WGS) entry which is preliminary data.</text>
</comment>
<evidence type="ECO:0000313" key="1">
    <source>
        <dbReference type="EMBL" id="GFO85420.1"/>
    </source>
</evidence>
<keyword evidence="2" id="KW-1185">Reference proteome</keyword>
<name>A0A916VD50_9FIRM</name>
<dbReference type="EMBL" id="BLYI01000038">
    <property type="protein sequence ID" value="GFO85420.1"/>
    <property type="molecule type" value="Genomic_DNA"/>
</dbReference>
<keyword evidence="1" id="KW-0808">Transferase</keyword>